<feature type="compositionally biased region" description="Polar residues" evidence="1">
    <location>
        <begin position="301"/>
        <end position="319"/>
    </location>
</feature>
<feature type="region of interest" description="Disordered" evidence="1">
    <location>
        <begin position="520"/>
        <end position="544"/>
    </location>
</feature>
<feature type="compositionally biased region" description="Polar residues" evidence="1">
    <location>
        <begin position="1222"/>
        <end position="1239"/>
    </location>
</feature>
<feature type="compositionally biased region" description="Basic and acidic residues" evidence="1">
    <location>
        <begin position="1270"/>
        <end position="1288"/>
    </location>
</feature>
<reference evidence="3 4" key="1">
    <citation type="journal article" date="2022" name="Nat. Ecol. Evol.">
        <title>A masculinizing supergene underlies an exaggerated male reproductive morph in a spider.</title>
        <authorList>
            <person name="Hendrickx F."/>
            <person name="De Corte Z."/>
            <person name="Sonet G."/>
            <person name="Van Belleghem S.M."/>
            <person name="Kostlbacher S."/>
            <person name="Vangestel C."/>
        </authorList>
    </citation>
    <scope>NUCLEOTIDE SEQUENCE [LARGE SCALE GENOMIC DNA]</scope>
    <source>
        <strain evidence="3">W744_W776</strain>
    </source>
</reference>
<organism evidence="3 4">
    <name type="scientific">Oedothorax gibbosus</name>
    <dbReference type="NCBI Taxonomy" id="931172"/>
    <lineage>
        <taxon>Eukaryota</taxon>
        <taxon>Metazoa</taxon>
        <taxon>Ecdysozoa</taxon>
        <taxon>Arthropoda</taxon>
        <taxon>Chelicerata</taxon>
        <taxon>Arachnida</taxon>
        <taxon>Araneae</taxon>
        <taxon>Araneomorphae</taxon>
        <taxon>Entelegynae</taxon>
        <taxon>Araneoidea</taxon>
        <taxon>Linyphiidae</taxon>
        <taxon>Erigoninae</taxon>
        <taxon>Oedothorax</taxon>
    </lineage>
</organism>
<feature type="compositionally biased region" description="Acidic residues" evidence="1">
    <location>
        <begin position="1115"/>
        <end position="1139"/>
    </location>
</feature>
<gene>
    <name evidence="3" type="ORF">JTE90_003036</name>
</gene>
<comment type="caution">
    <text evidence="3">The sequence shown here is derived from an EMBL/GenBank/DDBJ whole genome shotgun (WGS) entry which is preliminary data.</text>
</comment>
<name>A0AAV6VDG6_9ARAC</name>
<feature type="signal peptide" evidence="2">
    <location>
        <begin position="1"/>
        <end position="15"/>
    </location>
</feature>
<feature type="compositionally biased region" description="Low complexity" evidence="1">
    <location>
        <begin position="801"/>
        <end position="821"/>
    </location>
</feature>
<evidence type="ECO:0000256" key="2">
    <source>
        <dbReference type="SAM" id="SignalP"/>
    </source>
</evidence>
<feature type="region of interest" description="Disordered" evidence="1">
    <location>
        <begin position="1256"/>
        <end position="1288"/>
    </location>
</feature>
<feature type="compositionally biased region" description="Basic and acidic residues" evidence="1">
    <location>
        <begin position="1039"/>
        <end position="1080"/>
    </location>
</feature>
<evidence type="ECO:0000313" key="4">
    <source>
        <dbReference type="Proteomes" id="UP000827092"/>
    </source>
</evidence>
<feature type="compositionally biased region" description="Basic residues" evidence="1">
    <location>
        <begin position="599"/>
        <end position="609"/>
    </location>
</feature>
<feature type="region of interest" description="Disordered" evidence="1">
    <location>
        <begin position="261"/>
        <end position="373"/>
    </location>
</feature>
<feature type="compositionally biased region" description="Polar residues" evidence="1">
    <location>
        <begin position="668"/>
        <end position="681"/>
    </location>
</feature>
<feature type="region of interest" description="Disordered" evidence="1">
    <location>
        <begin position="75"/>
        <end position="101"/>
    </location>
</feature>
<feature type="region of interest" description="Disordered" evidence="1">
    <location>
        <begin position="637"/>
        <end position="682"/>
    </location>
</feature>
<feature type="compositionally biased region" description="Basic and acidic residues" evidence="1">
    <location>
        <begin position="893"/>
        <end position="903"/>
    </location>
</feature>
<proteinExistence type="predicted"/>
<feature type="region of interest" description="Disordered" evidence="1">
    <location>
        <begin position="399"/>
        <end position="423"/>
    </location>
</feature>
<feature type="compositionally biased region" description="Polar residues" evidence="1">
    <location>
        <begin position="921"/>
        <end position="947"/>
    </location>
</feature>
<feature type="compositionally biased region" description="Low complexity" evidence="1">
    <location>
        <begin position="645"/>
        <end position="657"/>
    </location>
</feature>
<feature type="chain" id="PRO_5043978199" evidence="2">
    <location>
        <begin position="16"/>
        <end position="1370"/>
    </location>
</feature>
<feature type="compositionally biased region" description="Acidic residues" evidence="1">
    <location>
        <begin position="908"/>
        <end position="920"/>
    </location>
</feature>
<feature type="region of interest" description="Disordered" evidence="1">
    <location>
        <begin position="215"/>
        <end position="240"/>
    </location>
</feature>
<feature type="region of interest" description="Disordered" evidence="1">
    <location>
        <begin position="1328"/>
        <end position="1370"/>
    </location>
</feature>
<accession>A0AAV6VDG6</accession>
<feature type="compositionally biased region" description="Polar residues" evidence="1">
    <location>
        <begin position="413"/>
        <end position="423"/>
    </location>
</feature>
<evidence type="ECO:0000256" key="1">
    <source>
        <dbReference type="SAM" id="MobiDB-lite"/>
    </source>
</evidence>
<feature type="compositionally biased region" description="Polar residues" evidence="1">
    <location>
        <begin position="857"/>
        <end position="891"/>
    </location>
</feature>
<protein>
    <submittedName>
        <fullName evidence="3">Uncharacterized protein</fullName>
    </submittedName>
</protein>
<dbReference type="Proteomes" id="UP000827092">
    <property type="component" value="Unassembled WGS sequence"/>
</dbReference>
<feature type="compositionally biased region" description="Basic residues" evidence="1">
    <location>
        <begin position="1344"/>
        <end position="1356"/>
    </location>
</feature>
<keyword evidence="2" id="KW-0732">Signal</keyword>
<feature type="compositionally biased region" description="Polar residues" evidence="1">
    <location>
        <begin position="1361"/>
        <end position="1370"/>
    </location>
</feature>
<feature type="compositionally biased region" description="Polar residues" evidence="1">
    <location>
        <begin position="75"/>
        <end position="94"/>
    </location>
</feature>
<feature type="region of interest" description="Disordered" evidence="1">
    <location>
        <begin position="1022"/>
        <end position="1190"/>
    </location>
</feature>
<evidence type="ECO:0000313" key="3">
    <source>
        <dbReference type="EMBL" id="KAG8194093.1"/>
    </source>
</evidence>
<dbReference type="EMBL" id="JAFNEN010000109">
    <property type="protein sequence ID" value="KAG8194093.1"/>
    <property type="molecule type" value="Genomic_DNA"/>
</dbReference>
<feature type="region of interest" description="Disordered" evidence="1">
    <location>
        <begin position="1220"/>
        <end position="1239"/>
    </location>
</feature>
<feature type="region of interest" description="Disordered" evidence="1">
    <location>
        <begin position="589"/>
        <end position="614"/>
    </location>
</feature>
<sequence>MIFWLCFLFCIGYNASPLSRQRHQVQDWHLHHIEPGRRNDFQQIHPKHYTTNVRSINEKFPEMKTKFKNRATSMNNNTIRNAPSLNRTQSNAQEPNVKKADRFSDKITKLAKPKFKAYGSRKKHNLLNWNFRHQHTKENNNQNDKLENIASTKSQVKRQISNNANHLDLSNFEQEVHQNPKRADDILKQNLTGKSNGNKRFGLDDGEELQKASRNVGAGNKGNRFGAHHHRRPHKKHQKHIFKGSGENFQEKNHKTPIFQPAKDLADGQSPDEMSKPSLGEDIGTVQGFSKAPLKKEADNSSENNKTFEQNNSLNNQPQPIKKDEPNISEGKENVKEPNFPLIEKSNPTDNLKRQDPSNSNKLTNENDGKQDRQMDESYIAQHPEYTDQPLDYESVSDFGETTQEGQEDASSTEENANESTDLYQPIHFKLRDESETIRRSMFNHNKTESPQITKQVESKDIRDDQDQYFDNEMSNSGNKTEFYPLSNEILTTYFETEYSVTPFTMTQVTTNYDTTIHSLKKKSSSSENFHKQQLRSKDNYGNQTSRLRKSYFTHKRSHQNPTSSNDISSIAKRNNDITKLDLNSDIQAQEPKNVNLKNIHKKDLHNKREKTETSTSIIQEYAFPTLGIPDKILKSVSDSKKRSSNNNPKSVNNSNDGTFHANEKRFQNSPSNKIDQTETNIWKKPSLESKISRNINKSISTTQYPLQVNETYEPDKVLRDVPDKDELSDQNDPQNDVIDKVTRTKEKSTQTIITDGQSDNIIEKKEEKVVDRIQIQKQPLASGEGIENQKDNDASDISEGNENYPNENENNEYPDNVPPESDVGIDNKKKISNALKTDEFKNLPPNSKSDHRDTTSKTNVQNKLNSNPKPVSSMQSPPIPNGAQSSNNANGFDEKEIAKEFENLEPPNEDEYSYQESTDESQLGGQQSSFSENDNVNGPEQSTNNFIDLADQEGEKDTVLEDLNKFPTAKQNNKPKNYQTNLGYEYRGQKGNFYEFSTVLPNLNDMGEFHREEKVERQSKIIHKNHGIMTNGSSSLFGEKKIEVKDNKQNYHETFMEEKGESKFPSEPEDTELQKREDQNGTFFDNVDQAEMDRRNPTSKKNKKNAGYNSYDEYYTEDEDDPDSTSDSDEKEYEDEYLVEPADVLQNEGRIDGISKRSGAFFDTNKSMNNSKALEPTVTTPNNVSQSNNFTKKEITGNEVITTKLFDDVSGKIGDHGIQISKKNSNAPSNDQMKPSSSIANNEQNFLQPQITNRQIKPETPPCNQTEVGHNENHESEMSIGNKRDDVPLNVSTSGNTGSGNIEYVTISSTTDKDSQFTDFLNIEDERRQSRQLPSHQDDVYHRQKKHSSRHKTRKFSPNYRINRNSNRH</sequence>
<keyword evidence="4" id="KW-1185">Reference proteome</keyword>
<feature type="compositionally biased region" description="Basic and acidic residues" evidence="1">
    <location>
        <begin position="321"/>
        <end position="336"/>
    </location>
</feature>
<feature type="compositionally biased region" description="Polar residues" evidence="1">
    <location>
        <begin position="1165"/>
        <end position="1190"/>
    </location>
</feature>
<feature type="compositionally biased region" description="Basic residues" evidence="1">
    <location>
        <begin position="226"/>
        <end position="240"/>
    </location>
</feature>
<feature type="region of interest" description="Disordered" evidence="1">
    <location>
        <begin position="781"/>
        <end position="948"/>
    </location>
</feature>